<sequence>MLTEVLSVYFNDGIFSSRYVSEKLGITEEIAEEYKMQLIRMGYIQKQEECTMESCKSCSCGCSGKKLNGVINWDITEKGYKVINNIKKRGVC</sequence>
<dbReference type="GeneID" id="303559357"/>
<evidence type="ECO:0008006" key="5">
    <source>
        <dbReference type="Google" id="ProtNLM"/>
    </source>
</evidence>
<reference evidence="1 3" key="1">
    <citation type="submission" date="2017-09" db="EMBL/GenBank/DDBJ databases">
        <authorList>
            <person name="Thomas P."/>
            <person name="Seyboldt C."/>
        </authorList>
    </citation>
    <scope>NUCLEOTIDE SEQUENCE [LARGE SCALE GENOMIC DNA]</scope>
    <source>
        <strain evidence="1 3">DSM 7534</strain>
    </source>
</reference>
<keyword evidence="4" id="KW-1185">Reference proteome</keyword>
<dbReference type="AlphaFoldDB" id="A0A9N7JK07"/>
<dbReference type="InterPro" id="IPR036388">
    <property type="entry name" value="WH-like_DNA-bd_sf"/>
</dbReference>
<dbReference type="OrthoDB" id="1913915at2"/>
<dbReference type="Proteomes" id="UP000280586">
    <property type="component" value="Chromosome"/>
</dbReference>
<evidence type="ECO:0000313" key="4">
    <source>
        <dbReference type="Proteomes" id="UP001055437"/>
    </source>
</evidence>
<evidence type="ECO:0000313" key="1">
    <source>
        <dbReference type="EMBL" id="AYE33232.1"/>
    </source>
</evidence>
<dbReference type="Proteomes" id="UP001055437">
    <property type="component" value="Chromosome"/>
</dbReference>
<name>A0A9N7JK07_CLOSE</name>
<dbReference type="RefSeq" id="WP_066675649.1">
    <property type="nucleotide sequence ID" value="NZ_CABMIZ010000010.1"/>
</dbReference>
<dbReference type="KEGG" id="csep:CP523_01525"/>
<dbReference type="EMBL" id="CP099799">
    <property type="protein sequence ID" value="USR99804.1"/>
    <property type="molecule type" value="Genomic_DNA"/>
</dbReference>
<evidence type="ECO:0000313" key="2">
    <source>
        <dbReference type="EMBL" id="USR99804.1"/>
    </source>
</evidence>
<reference evidence="2" key="2">
    <citation type="submission" date="2022-06" db="EMBL/GenBank/DDBJ databases">
        <authorList>
            <person name="Holder M.E."/>
            <person name="Ajami N.J."/>
            <person name="Petrosino J.F."/>
        </authorList>
    </citation>
    <scope>NUCLEOTIDE SEQUENCE</scope>
    <source>
        <strain evidence="2">RMA 8861</strain>
    </source>
</reference>
<organism evidence="1 3">
    <name type="scientific">Clostridium septicum</name>
    <dbReference type="NCBI Taxonomy" id="1504"/>
    <lineage>
        <taxon>Bacteria</taxon>
        <taxon>Bacillati</taxon>
        <taxon>Bacillota</taxon>
        <taxon>Clostridia</taxon>
        <taxon>Eubacteriales</taxon>
        <taxon>Clostridiaceae</taxon>
        <taxon>Clostridium</taxon>
    </lineage>
</organism>
<dbReference type="EMBL" id="CP023671">
    <property type="protein sequence ID" value="AYE33232.1"/>
    <property type="molecule type" value="Genomic_DNA"/>
</dbReference>
<evidence type="ECO:0000313" key="3">
    <source>
        <dbReference type="Proteomes" id="UP000280586"/>
    </source>
</evidence>
<dbReference type="Gene3D" id="1.10.10.10">
    <property type="entry name" value="Winged helix-like DNA-binding domain superfamily/Winged helix DNA-binding domain"/>
    <property type="match status" value="1"/>
</dbReference>
<proteinExistence type="predicted"/>
<accession>A0A9N7JK07</accession>
<gene>
    <name evidence="1" type="ORF">CP523_01525</name>
    <name evidence="2" type="ORF">NH397_09830</name>
</gene>
<protein>
    <recommendedName>
        <fullName evidence="5">Transcriptional regulator HTH-type FeoC domain-containing protein</fullName>
    </recommendedName>
</protein>